<sequence length="139" mass="14793">MRRMRKPSEGCGAGRAVREAESTEETRSGRAAAVRRETAREKMERSPRKGGCGMPFRKRAASSSGGVAALRMEFLMRTSSAGQMVGAVEDWACVERRRTRAWRRRSSAGAGARARRSAAAAAAIGEGFGGGGGDARSSR</sequence>
<proteinExistence type="predicted"/>
<feature type="compositionally biased region" description="Basic and acidic residues" evidence="1">
    <location>
        <begin position="16"/>
        <end position="47"/>
    </location>
</feature>
<evidence type="ECO:0000256" key="1">
    <source>
        <dbReference type="SAM" id="MobiDB-lite"/>
    </source>
</evidence>
<feature type="compositionally biased region" description="Gly residues" evidence="1">
    <location>
        <begin position="126"/>
        <end position="139"/>
    </location>
</feature>
<feature type="region of interest" description="Disordered" evidence="1">
    <location>
        <begin position="1"/>
        <end position="63"/>
    </location>
</feature>
<feature type="region of interest" description="Disordered" evidence="1">
    <location>
        <begin position="106"/>
        <end position="139"/>
    </location>
</feature>
<dbReference type="EnsemblPlants" id="TuG1812U0000041500.01.T01">
    <property type="protein sequence ID" value="TuG1812U0000041500.01.T01.s_cds839"/>
    <property type="gene ID" value="TuG1812U0000041500.01"/>
</dbReference>
<dbReference type="AlphaFoldDB" id="A0A8R7QTF4"/>
<reference evidence="3" key="1">
    <citation type="journal article" date="2013" name="Nature">
        <title>Draft genome of the wheat A-genome progenitor Triticum urartu.</title>
        <authorList>
            <person name="Ling H.Q."/>
            <person name="Zhao S."/>
            <person name="Liu D."/>
            <person name="Wang J."/>
            <person name="Sun H."/>
            <person name="Zhang C."/>
            <person name="Fan H."/>
            <person name="Li D."/>
            <person name="Dong L."/>
            <person name="Tao Y."/>
            <person name="Gao C."/>
            <person name="Wu H."/>
            <person name="Li Y."/>
            <person name="Cui Y."/>
            <person name="Guo X."/>
            <person name="Zheng S."/>
            <person name="Wang B."/>
            <person name="Yu K."/>
            <person name="Liang Q."/>
            <person name="Yang W."/>
            <person name="Lou X."/>
            <person name="Chen J."/>
            <person name="Feng M."/>
            <person name="Jian J."/>
            <person name="Zhang X."/>
            <person name="Luo G."/>
            <person name="Jiang Y."/>
            <person name="Liu J."/>
            <person name="Wang Z."/>
            <person name="Sha Y."/>
            <person name="Zhang B."/>
            <person name="Wu H."/>
            <person name="Tang D."/>
            <person name="Shen Q."/>
            <person name="Xue P."/>
            <person name="Zou S."/>
            <person name="Wang X."/>
            <person name="Liu X."/>
            <person name="Wang F."/>
            <person name="Yang Y."/>
            <person name="An X."/>
            <person name="Dong Z."/>
            <person name="Zhang K."/>
            <person name="Zhang X."/>
            <person name="Luo M.C."/>
            <person name="Dvorak J."/>
            <person name="Tong Y."/>
            <person name="Wang J."/>
            <person name="Yang H."/>
            <person name="Li Z."/>
            <person name="Wang D."/>
            <person name="Zhang A."/>
            <person name="Wang J."/>
        </authorList>
    </citation>
    <scope>NUCLEOTIDE SEQUENCE</scope>
    <source>
        <strain evidence="3">cv. G1812</strain>
    </source>
</reference>
<dbReference type="Gramene" id="TuG1812U0000041500.01.T01">
    <property type="protein sequence ID" value="TuG1812U0000041500.01.T01.s_cds839"/>
    <property type="gene ID" value="TuG1812U0000041500.01"/>
</dbReference>
<dbReference type="Proteomes" id="UP000015106">
    <property type="component" value="Chromosome 6"/>
</dbReference>
<organism evidence="2 3">
    <name type="scientific">Triticum urartu</name>
    <name type="common">Red wild einkorn</name>
    <name type="synonym">Crithodium urartu</name>
    <dbReference type="NCBI Taxonomy" id="4572"/>
    <lineage>
        <taxon>Eukaryota</taxon>
        <taxon>Viridiplantae</taxon>
        <taxon>Streptophyta</taxon>
        <taxon>Embryophyta</taxon>
        <taxon>Tracheophyta</taxon>
        <taxon>Spermatophyta</taxon>
        <taxon>Magnoliopsida</taxon>
        <taxon>Liliopsida</taxon>
        <taxon>Poales</taxon>
        <taxon>Poaceae</taxon>
        <taxon>BOP clade</taxon>
        <taxon>Pooideae</taxon>
        <taxon>Triticodae</taxon>
        <taxon>Triticeae</taxon>
        <taxon>Triticinae</taxon>
        <taxon>Triticum</taxon>
    </lineage>
</organism>
<reference evidence="2" key="2">
    <citation type="submission" date="2018-03" db="EMBL/GenBank/DDBJ databases">
        <title>The Triticum urartu genome reveals the dynamic nature of wheat genome evolution.</title>
        <authorList>
            <person name="Ling H."/>
            <person name="Ma B."/>
            <person name="Shi X."/>
            <person name="Liu H."/>
            <person name="Dong L."/>
            <person name="Sun H."/>
            <person name="Cao Y."/>
            <person name="Gao Q."/>
            <person name="Zheng S."/>
            <person name="Li Y."/>
            <person name="Yu Y."/>
            <person name="Du H."/>
            <person name="Qi M."/>
            <person name="Li Y."/>
            <person name="Yu H."/>
            <person name="Cui Y."/>
            <person name="Wang N."/>
            <person name="Chen C."/>
            <person name="Wu H."/>
            <person name="Zhao Y."/>
            <person name="Zhang J."/>
            <person name="Li Y."/>
            <person name="Zhou W."/>
            <person name="Zhang B."/>
            <person name="Hu W."/>
            <person name="Eijk M."/>
            <person name="Tang J."/>
            <person name="Witsenboer H."/>
            <person name="Zhao S."/>
            <person name="Li Z."/>
            <person name="Zhang A."/>
            <person name="Wang D."/>
            <person name="Liang C."/>
        </authorList>
    </citation>
    <scope>NUCLEOTIDE SEQUENCE [LARGE SCALE GENOMIC DNA]</scope>
    <source>
        <strain evidence="2">cv. G1812</strain>
    </source>
</reference>
<accession>A0A8R7QTF4</accession>
<keyword evidence="3" id="KW-1185">Reference proteome</keyword>
<dbReference type="Gramene" id="TuG1812G0600004439.01.T01">
    <property type="protein sequence ID" value="TuG1812G0600004439.01.T01.cds256857"/>
    <property type="gene ID" value="TuG1812G0600004439.01"/>
</dbReference>
<evidence type="ECO:0000313" key="2">
    <source>
        <dbReference type="EnsemblPlants" id="TuG1812G0600004439.01.T01.cds256857"/>
    </source>
</evidence>
<dbReference type="EnsemblPlants" id="TuG1812G0600004439.01.T01">
    <property type="protein sequence ID" value="TuG1812G0600004439.01.T01.cds256857"/>
    <property type="gene ID" value="TuG1812G0600004439.01"/>
</dbReference>
<reference evidence="2" key="3">
    <citation type="submission" date="2022-06" db="UniProtKB">
        <authorList>
            <consortium name="EnsemblPlants"/>
        </authorList>
    </citation>
    <scope>IDENTIFICATION</scope>
</reference>
<name>A0A8R7QTF4_TRIUA</name>
<feature type="compositionally biased region" description="Low complexity" evidence="1">
    <location>
        <begin position="107"/>
        <end position="125"/>
    </location>
</feature>
<evidence type="ECO:0000313" key="3">
    <source>
        <dbReference type="Proteomes" id="UP000015106"/>
    </source>
</evidence>
<protein>
    <submittedName>
        <fullName evidence="2">Uncharacterized protein</fullName>
    </submittedName>
</protein>